<protein>
    <recommendedName>
        <fullName evidence="4">DUF2147 domain-containing protein</fullName>
    </recommendedName>
</protein>
<evidence type="ECO:0000256" key="1">
    <source>
        <dbReference type="SAM" id="MobiDB-lite"/>
    </source>
</evidence>
<evidence type="ECO:0000313" key="3">
    <source>
        <dbReference type="Proteomes" id="UP001431010"/>
    </source>
</evidence>
<dbReference type="EMBL" id="CP088156">
    <property type="protein sequence ID" value="UFZ03690.1"/>
    <property type="molecule type" value="Genomic_DNA"/>
</dbReference>
<gene>
    <name evidence="2" type="ORF">LQG66_31500</name>
</gene>
<sequence length="155" mass="17331">MTFGAAARLLIGGALILSVPLAVSEARADTRAALWGCWEQTSHAPLVMPSSGEEWGSRTWCFARKGKLISRTVACGSSGCDGWDNERSYRWRPPTLSFSELETSPDGKAQSRIWHRCRVQFLTEDWMQLQNCDQSPDPWVREQPKAGSRPAAIYE</sequence>
<name>A0ABY3R9U1_9BRAD</name>
<reference evidence="2" key="1">
    <citation type="journal article" date="2024" name="Antonie Van Leeuwenhoek">
        <title>Bradyrhizobium ontarionense sp. nov., a novel bacterial symbiont isolated from Aeschynomene indica (Indian jointvetch), harbours photosynthesis, nitrogen fixation and nitrous oxide (N2O) reductase genes.</title>
        <authorList>
            <person name="Bromfield E.S.P."/>
            <person name="Cloutier S."/>
        </authorList>
    </citation>
    <scope>NUCLEOTIDE SEQUENCE</scope>
    <source>
        <strain evidence="2">A19</strain>
    </source>
</reference>
<feature type="region of interest" description="Disordered" evidence="1">
    <location>
        <begin position="133"/>
        <end position="155"/>
    </location>
</feature>
<evidence type="ECO:0008006" key="4">
    <source>
        <dbReference type="Google" id="ProtNLM"/>
    </source>
</evidence>
<dbReference type="RefSeq" id="WP_231319707.1">
    <property type="nucleotide sequence ID" value="NZ_CP088156.1"/>
</dbReference>
<evidence type="ECO:0000313" key="2">
    <source>
        <dbReference type="EMBL" id="UFZ03690.1"/>
    </source>
</evidence>
<accession>A0ABY3R9U1</accession>
<dbReference type="Proteomes" id="UP001431010">
    <property type="component" value="Chromosome"/>
</dbReference>
<keyword evidence="3" id="KW-1185">Reference proteome</keyword>
<proteinExistence type="predicted"/>
<organism evidence="2 3">
    <name type="scientific">Bradyrhizobium ontarionense</name>
    <dbReference type="NCBI Taxonomy" id="2898149"/>
    <lineage>
        <taxon>Bacteria</taxon>
        <taxon>Pseudomonadati</taxon>
        <taxon>Pseudomonadota</taxon>
        <taxon>Alphaproteobacteria</taxon>
        <taxon>Hyphomicrobiales</taxon>
        <taxon>Nitrobacteraceae</taxon>
        <taxon>Bradyrhizobium</taxon>
    </lineage>
</organism>